<dbReference type="GeneID" id="98301099"/>
<dbReference type="PROSITE" id="PS00893">
    <property type="entry name" value="NUDIX_BOX"/>
    <property type="match status" value="1"/>
</dbReference>
<evidence type="ECO:0000256" key="2">
    <source>
        <dbReference type="ARBA" id="ARBA00022801"/>
    </source>
</evidence>
<name>A0A087CDZ9_9BIFI</name>
<feature type="domain" description="Nudix hydrolase" evidence="3">
    <location>
        <begin position="19"/>
        <end position="152"/>
    </location>
</feature>
<dbReference type="InterPro" id="IPR020084">
    <property type="entry name" value="NUDIX_hydrolase_CS"/>
</dbReference>
<dbReference type="PANTHER" id="PTHR43046:SF16">
    <property type="entry name" value="ADP-RIBOSE PYROPHOSPHATASE YJHB-RELATED"/>
    <property type="match status" value="1"/>
</dbReference>
<organism evidence="4 5">
    <name type="scientific">Bifidobacterium psychraerophilum</name>
    <dbReference type="NCBI Taxonomy" id="218140"/>
    <lineage>
        <taxon>Bacteria</taxon>
        <taxon>Bacillati</taxon>
        <taxon>Actinomycetota</taxon>
        <taxon>Actinomycetes</taxon>
        <taxon>Bifidobacteriales</taxon>
        <taxon>Bifidobacteriaceae</taxon>
        <taxon>Bifidobacterium</taxon>
    </lineage>
</organism>
<dbReference type="PROSITE" id="PS51462">
    <property type="entry name" value="NUDIX"/>
    <property type="match status" value="1"/>
</dbReference>
<keyword evidence="2 4" id="KW-0378">Hydrolase</keyword>
<dbReference type="OrthoDB" id="9814308at2"/>
<dbReference type="EMBL" id="JGZI01000010">
    <property type="protein sequence ID" value="KFI81499.1"/>
    <property type="molecule type" value="Genomic_DNA"/>
</dbReference>
<evidence type="ECO:0000313" key="4">
    <source>
        <dbReference type="EMBL" id="KFI81499.1"/>
    </source>
</evidence>
<dbReference type="Proteomes" id="UP000029050">
    <property type="component" value="Unassembled WGS sequence"/>
</dbReference>
<comment type="caution">
    <text evidence="4">The sequence shown here is derived from an EMBL/GenBank/DDBJ whole genome shotgun (WGS) entry which is preliminary data.</text>
</comment>
<protein>
    <submittedName>
        <fullName evidence="4">NUDIX hydrolase</fullName>
    </submittedName>
</protein>
<reference evidence="4 5" key="1">
    <citation type="submission" date="2014-03" db="EMBL/GenBank/DDBJ databases">
        <title>Genomics of Bifidobacteria.</title>
        <authorList>
            <person name="Ventura M."/>
            <person name="Milani C."/>
            <person name="Lugli G.A."/>
        </authorList>
    </citation>
    <scope>NUCLEOTIDE SEQUENCE [LARGE SCALE GENOMIC DNA]</scope>
    <source>
        <strain evidence="4 5">LMG 21775</strain>
    </source>
</reference>
<dbReference type="SUPFAM" id="SSF55811">
    <property type="entry name" value="Nudix"/>
    <property type="match status" value="1"/>
</dbReference>
<accession>A0A087CDZ9</accession>
<sequence>MATPAFVLDLRRTIGHDMLWMMGVTGYVVDAQDRILLGRRADTGEWALVYGIIEPGEEPADTVVREIKEETGIDAVPTDLVSVKSSSHVLTYANGDQAMYMDHLFLCTVDPDGNTEPFVGDDESLEVGWFALDDLPSPLAETSKERMRYVHEYQANLAQGDSHALFAFTTPADGEDADSQE</sequence>
<evidence type="ECO:0000313" key="5">
    <source>
        <dbReference type="Proteomes" id="UP000029050"/>
    </source>
</evidence>
<proteinExistence type="predicted"/>
<evidence type="ECO:0000256" key="1">
    <source>
        <dbReference type="ARBA" id="ARBA00001946"/>
    </source>
</evidence>
<dbReference type="AlphaFoldDB" id="A0A087CDZ9"/>
<dbReference type="InterPro" id="IPR015797">
    <property type="entry name" value="NUDIX_hydrolase-like_dom_sf"/>
</dbReference>
<evidence type="ECO:0000259" key="3">
    <source>
        <dbReference type="PROSITE" id="PS51462"/>
    </source>
</evidence>
<dbReference type="eggNOG" id="COG1051">
    <property type="taxonomic scope" value="Bacteria"/>
</dbReference>
<dbReference type="PANTHER" id="PTHR43046">
    <property type="entry name" value="GDP-MANNOSE MANNOSYL HYDROLASE"/>
    <property type="match status" value="1"/>
</dbReference>
<dbReference type="RefSeq" id="WP_033497802.1">
    <property type="nucleotide sequence ID" value="NZ_JGZI01000010.1"/>
</dbReference>
<dbReference type="Gene3D" id="3.90.79.10">
    <property type="entry name" value="Nucleoside Triphosphate Pyrophosphohydrolase"/>
    <property type="match status" value="1"/>
</dbReference>
<comment type="cofactor">
    <cofactor evidence="1">
        <name>Mg(2+)</name>
        <dbReference type="ChEBI" id="CHEBI:18420"/>
    </cofactor>
</comment>
<dbReference type="InterPro" id="IPR000086">
    <property type="entry name" value="NUDIX_hydrolase_dom"/>
</dbReference>
<keyword evidence="5" id="KW-1185">Reference proteome</keyword>
<gene>
    <name evidence="4" type="ORF">BPSY_1907</name>
</gene>
<dbReference type="CDD" id="cd18879">
    <property type="entry name" value="NUDIX_Hydrolase"/>
    <property type="match status" value="1"/>
</dbReference>
<dbReference type="Pfam" id="PF00293">
    <property type="entry name" value="NUDIX"/>
    <property type="match status" value="1"/>
</dbReference>
<dbReference type="GO" id="GO:0016787">
    <property type="term" value="F:hydrolase activity"/>
    <property type="evidence" value="ECO:0007669"/>
    <property type="project" value="UniProtKB-KW"/>
</dbReference>
<dbReference type="STRING" id="218140.BPSY_1907"/>